<dbReference type="InterPro" id="IPR011333">
    <property type="entry name" value="SKP1/BTB/POZ_sf"/>
</dbReference>
<dbReference type="PANTHER" id="PTHR24413">
    <property type="entry name" value="SPECKLE-TYPE POZ PROTEIN"/>
    <property type="match status" value="1"/>
</dbReference>
<dbReference type="Gene3D" id="3.30.710.10">
    <property type="entry name" value="Potassium Channel Kv1.1, Chain A"/>
    <property type="match status" value="1"/>
</dbReference>
<dbReference type="Gene3D" id="2.60.210.10">
    <property type="entry name" value="Apoptosis, Tumor Necrosis Factor Receptor Associated Protein 2, Chain A"/>
    <property type="match status" value="1"/>
</dbReference>
<proteinExistence type="predicted"/>
<dbReference type="EMBL" id="JAFNEN010000076">
    <property type="protein sequence ID" value="KAG8195922.1"/>
    <property type="molecule type" value="Genomic_DNA"/>
</dbReference>
<dbReference type="SMART" id="SM00225">
    <property type="entry name" value="BTB"/>
    <property type="match status" value="1"/>
</dbReference>
<gene>
    <name evidence="2" type="ORF">JTE90_001156</name>
</gene>
<reference evidence="2 3" key="1">
    <citation type="journal article" date="2022" name="Nat. Ecol. Evol.">
        <title>A masculinizing supergene underlies an exaggerated male reproductive morph in a spider.</title>
        <authorList>
            <person name="Hendrickx F."/>
            <person name="De Corte Z."/>
            <person name="Sonet G."/>
            <person name="Van Belleghem S.M."/>
            <person name="Kostlbacher S."/>
            <person name="Vangestel C."/>
        </authorList>
    </citation>
    <scope>NUCLEOTIDE SEQUENCE [LARGE SCALE GENOMIC DNA]</scope>
    <source>
        <strain evidence="2">W744_W776</strain>
    </source>
</reference>
<dbReference type="GO" id="GO:0030163">
    <property type="term" value="P:protein catabolic process"/>
    <property type="evidence" value="ECO:0007669"/>
    <property type="project" value="UniProtKB-ARBA"/>
</dbReference>
<dbReference type="CDD" id="cd18186">
    <property type="entry name" value="BTB_POZ_ZBTB_KLHL-like"/>
    <property type="match status" value="1"/>
</dbReference>
<dbReference type="InterPro" id="IPR000210">
    <property type="entry name" value="BTB/POZ_dom"/>
</dbReference>
<dbReference type="InterPro" id="IPR008974">
    <property type="entry name" value="TRAF-like"/>
</dbReference>
<organism evidence="2 3">
    <name type="scientific">Oedothorax gibbosus</name>
    <dbReference type="NCBI Taxonomy" id="931172"/>
    <lineage>
        <taxon>Eukaryota</taxon>
        <taxon>Metazoa</taxon>
        <taxon>Ecdysozoa</taxon>
        <taxon>Arthropoda</taxon>
        <taxon>Chelicerata</taxon>
        <taxon>Arachnida</taxon>
        <taxon>Araneae</taxon>
        <taxon>Araneomorphae</taxon>
        <taxon>Entelegynae</taxon>
        <taxon>Araneoidea</taxon>
        <taxon>Linyphiidae</taxon>
        <taxon>Erigoninae</taxon>
        <taxon>Oedothorax</taxon>
    </lineage>
</organism>
<dbReference type="SUPFAM" id="SSF54695">
    <property type="entry name" value="POZ domain"/>
    <property type="match status" value="1"/>
</dbReference>
<keyword evidence="3" id="KW-1185">Reference proteome</keyword>
<dbReference type="SUPFAM" id="SSF49599">
    <property type="entry name" value="TRAF domain-like"/>
    <property type="match status" value="1"/>
</dbReference>
<dbReference type="AlphaFoldDB" id="A0AAV6VHB0"/>
<dbReference type="PROSITE" id="PS50097">
    <property type="entry name" value="BTB"/>
    <property type="match status" value="1"/>
</dbReference>
<evidence type="ECO:0000259" key="1">
    <source>
        <dbReference type="PROSITE" id="PS50097"/>
    </source>
</evidence>
<evidence type="ECO:0000313" key="3">
    <source>
        <dbReference type="Proteomes" id="UP000827092"/>
    </source>
</evidence>
<dbReference type="Proteomes" id="UP000827092">
    <property type="component" value="Unassembled WGS sequence"/>
</dbReference>
<dbReference type="Pfam" id="PF00651">
    <property type="entry name" value="BTB"/>
    <property type="match status" value="1"/>
</dbReference>
<accession>A0AAV6VHB0</accession>
<evidence type="ECO:0000313" key="2">
    <source>
        <dbReference type="EMBL" id="KAG8195922.1"/>
    </source>
</evidence>
<comment type="caution">
    <text evidence="2">The sequence shown here is derived from an EMBL/GenBank/DDBJ whole genome shotgun (WGS) entry which is preliminary data.</text>
</comment>
<protein>
    <recommendedName>
        <fullName evidence="1">BTB domain-containing protein</fullName>
    </recommendedName>
</protein>
<sequence>MLPHQRGKYLKSANFTTHIFDGVYFHLKLYPRGVVESEDDLSCFLQRSKIGASPIQVGFSLTLQAVESFYDKEFSNESVEFANSTAWGFNSANGLELIHKDKCTYLPKDVLTLHCVLWSPGNKAIVPKLMNWNAESPCNYKFSSRTQIQVNKRCMTWPIAKVQQLRASFGKVYCLIEQALQNTPKFELSFSFSEDSNCEHAQIIITQCSRTNHASVEDCIFVKCNIIVMSNCEEIYQLSQEDTCLFEPNAPKAWHFPNFIATAELEAGKHIHMDDTLYLLCEFSFSFQNSEVSHTELPSYSESVFRLPEALQTSNLSRSIKKFYTDATFCNVTVKVENHTFPAQKLILCAQSPVFHAMFTNDTKEKNTNVVEIEDIDDQTMKIMLEYLHTDAIVDEDLVLCTPDDISWLYLAANKYQISHLKQYCIQRLLSIMAVDNIDDILTFADRYQEHFLMSYAQYFLKTCGIEIFQTETWYSFLHENPSLCGKIMIQAMKNV</sequence>
<feature type="domain" description="BTB" evidence="1">
    <location>
        <begin position="330"/>
        <end position="397"/>
    </location>
</feature>
<name>A0AAV6VHB0_9ARAC</name>